<evidence type="ECO:0000256" key="1">
    <source>
        <dbReference type="SAM" id="MobiDB-lite"/>
    </source>
</evidence>
<dbReference type="EMBL" id="JAJOMB010000007">
    <property type="protein sequence ID" value="MCD5312378.1"/>
    <property type="molecule type" value="Genomic_DNA"/>
</dbReference>
<proteinExistence type="predicted"/>
<accession>A0A9X1NG10</accession>
<protein>
    <submittedName>
        <fullName evidence="2">Uncharacterized protein</fullName>
    </submittedName>
</protein>
<dbReference type="Proteomes" id="UP001138997">
    <property type="component" value="Unassembled WGS sequence"/>
</dbReference>
<comment type="caution">
    <text evidence="2">The sequence shown here is derived from an EMBL/GenBank/DDBJ whole genome shotgun (WGS) entry which is preliminary data.</text>
</comment>
<evidence type="ECO:0000313" key="2">
    <source>
        <dbReference type="EMBL" id="MCD5312378.1"/>
    </source>
</evidence>
<organism evidence="2 3">
    <name type="scientific">Kineosporia babensis</name>
    <dbReference type="NCBI Taxonomy" id="499548"/>
    <lineage>
        <taxon>Bacteria</taxon>
        <taxon>Bacillati</taxon>
        <taxon>Actinomycetota</taxon>
        <taxon>Actinomycetes</taxon>
        <taxon>Kineosporiales</taxon>
        <taxon>Kineosporiaceae</taxon>
        <taxon>Kineosporia</taxon>
    </lineage>
</organism>
<gene>
    <name evidence="2" type="ORF">LR394_15830</name>
</gene>
<feature type="compositionally biased region" description="Low complexity" evidence="1">
    <location>
        <begin position="65"/>
        <end position="92"/>
    </location>
</feature>
<reference evidence="2" key="1">
    <citation type="submission" date="2021-11" db="EMBL/GenBank/DDBJ databases">
        <title>Streptomyces corallinus and Kineosporia corallina sp. nov., two new coral-derived marine actinobacteria.</title>
        <authorList>
            <person name="Buangrab K."/>
            <person name="Sutthacheep M."/>
            <person name="Yeemin T."/>
            <person name="Harunari E."/>
            <person name="Igarashi Y."/>
            <person name="Sripreechasak P."/>
            <person name="Kanchanasin P."/>
            <person name="Tanasupawat S."/>
            <person name="Phongsopitanun W."/>
        </authorList>
    </citation>
    <scope>NUCLEOTIDE SEQUENCE</scope>
    <source>
        <strain evidence="2">JCM 31032</strain>
    </source>
</reference>
<evidence type="ECO:0000313" key="3">
    <source>
        <dbReference type="Proteomes" id="UP001138997"/>
    </source>
</evidence>
<keyword evidence="3" id="KW-1185">Reference proteome</keyword>
<dbReference type="AlphaFoldDB" id="A0A9X1NG10"/>
<feature type="region of interest" description="Disordered" evidence="1">
    <location>
        <begin position="61"/>
        <end position="92"/>
    </location>
</feature>
<name>A0A9X1NG10_9ACTN</name>
<sequence>MVSVELRDAAAQLAAYLAQTSSSITKKCERCPRLAHPAAETPLDERAGVRGHRVRADLQALGQFARADPSDSSTSRSPAISRSIRDPPVAAQ</sequence>